<accession>A0AAX0U947</accession>
<dbReference type="PANTHER" id="PTHR32468">
    <property type="entry name" value="CATION/H + ANTIPORTER"/>
    <property type="match status" value="1"/>
</dbReference>
<feature type="transmembrane region" description="Helical" evidence="7">
    <location>
        <begin position="41"/>
        <end position="61"/>
    </location>
</feature>
<evidence type="ECO:0000313" key="9">
    <source>
        <dbReference type="EMBL" id="PJO65024.1"/>
    </source>
</evidence>
<evidence type="ECO:0000256" key="5">
    <source>
        <dbReference type="ARBA" id="ARBA00023065"/>
    </source>
</evidence>
<dbReference type="Pfam" id="PF00999">
    <property type="entry name" value="Na_H_Exchanger"/>
    <property type="match status" value="1"/>
</dbReference>
<dbReference type="GO" id="GO:0016020">
    <property type="term" value="C:membrane"/>
    <property type="evidence" value="ECO:0007669"/>
    <property type="project" value="UniProtKB-SubCell"/>
</dbReference>
<comment type="caution">
    <text evidence="9">The sequence shown here is derived from an EMBL/GenBank/DDBJ whole genome shotgun (WGS) entry which is preliminary data.</text>
</comment>
<dbReference type="PANTHER" id="PTHR32468:SF0">
    <property type="entry name" value="K(+)_H(+) ANTIPORTER 1"/>
    <property type="match status" value="1"/>
</dbReference>
<proteinExistence type="predicted"/>
<feature type="transmembrane region" description="Helical" evidence="7">
    <location>
        <begin position="388"/>
        <end position="412"/>
    </location>
</feature>
<evidence type="ECO:0000259" key="8">
    <source>
        <dbReference type="Pfam" id="PF00999"/>
    </source>
</evidence>
<dbReference type="Proteomes" id="UP000231878">
    <property type="component" value="Unassembled WGS sequence"/>
</dbReference>
<feature type="domain" description="Cation/H+ exchanger transmembrane" evidence="8">
    <location>
        <begin position="55"/>
        <end position="438"/>
    </location>
</feature>
<evidence type="ECO:0000256" key="3">
    <source>
        <dbReference type="ARBA" id="ARBA00022692"/>
    </source>
</evidence>
<reference evidence="9 10" key="1">
    <citation type="submission" date="2017-11" db="EMBL/GenBank/DDBJ databases">
        <title>Molecular characterization of Burkholderia pseudomallei and closely related isolates from Vietnam.</title>
        <authorList>
            <person name="Ustinov D.V."/>
            <person name="Antonov A.S."/>
            <person name="Avdusheva E.F."/>
            <person name="Shpak I.M."/>
            <person name="Zakharova I.B."/>
            <person name="Thi L.A."/>
            <person name="Teteryatnikova N."/>
            <person name="Lopasteyskaya Y.A."/>
            <person name="Kuzyutina J.A."/>
            <person name="Ngo T.N."/>
            <person name="Victorov D.V."/>
        </authorList>
    </citation>
    <scope>NUCLEOTIDE SEQUENCE [LARGE SCALE GENOMIC DNA]</scope>
    <source>
        <strain evidence="9 10">V1512</strain>
    </source>
</reference>
<gene>
    <name evidence="9" type="ORF">CWD88_17695</name>
</gene>
<evidence type="ECO:0000256" key="1">
    <source>
        <dbReference type="ARBA" id="ARBA00004141"/>
    </source>
</evidence>
<dbReference type="GO" id="GO:0015297">
    <property type="term" value="F:antiporter activity"/>
    <property type="evidence" value="ECO:0007669"/>
    <property type="project" value="InterPro"/>
</dbReference>
<dbReference type="AlphaFoldDB" id="A0AAX0U947"/>
<feature type="transmembrane region" description="Helical" evidence="7">
    <location>
        <begin position="141"/>
        <end position="161"/>
    </location>
</feature>
<dbReference type="Gene3D" id="1.20.1530.20">
    <property type="match status" value="1"/>
</dbReference>
<dbReference type="GO" id="GO:1902600">
    <property type="term" value="P:proton transmembrane transport"/>
    <property type="evidence" value="ECO:0007669"/>
    <property type="project" value="InterPro"/>
</dbReference>
<feature type="transmembrane region" description="Helical" evidence="7">
    <location>
        <begin position="418"/>
        <end position="438"/>
    </location>
</feature>
<organism evidence="9 10">
    <name type="scientific">Burkholderia pseudomallei</name>
    <name type="common">Pseudomonas pseudomallei</name>
    <dbReference type="NCBI Taxonomy" id="28450"/>
    <lineage>
        <taxon>Bacteria</taxon>
        <taxon>Pseudomonadati</taxon>
        <taxon>Pseudomonadota</taxon>
        <taxon>Betaproteobacteria</taxon>
        <taxon>Burkholderiales</taxon>
        <taxon>Burkholderiaceae</taxon>
        <taxon>Burkholderia</taxon>
        <taxon>pseudomallei group</taxon>
    </lineage>
</organism>
<keyword evidence="3 7" id="KW-0812">Transmembrane</keyword>
<dbReference type="InterPro" id="IPR050794">
    <property type="entry name" value="CPA2_transporter"/>
</dbReference>
<feature type="transmembrane region" description="Helical" evidence="7">
    <location>
        <begin position="243"/>
        <end position="262"/>
    </location>
</feature>
<keyword evidence="4 7" id="KW-1133">Transmembrane helix</keyword>
<sequence length="449" mass="46928">MFRPRLCIVLTRLWRPNVGRDTNAVGSPAITPVEPRRIRMVMWLLQLAAIIAACACFGWLAQRVGQAKVVGELAAGIVLGPAVLGAIDSNVHAMIFGPAASSGMAHLGEVGVIALMFQIGLHMNLGGAPTLRSLRKMPPAVVVAGIGMLLPLAGGMAIGYLSHDALAPRIAAWPYVLFCGVALSVSALPVMARIVIDMELVDAPPSLLALSAAMLTDLAGWIMLAFVSAIAVAGADAAGPSHIVAGIAAFVLLAKLAARFVVTPLAADAAKRASPARLMSVVVPYVLVCAWATTAIGVHSAFGALLAAVMLRGVPGLQAQWERQMEGFVNAVLLPVFFVHSGLRVTFDSFDGASPWLWLVPFLCVAFVGKFGGAYLGARLCGMNRGDAALVGSLMNTRGLVELVVLSAGLQIHALSQSAYAVLLLVALTTTAMTTPFVRLWRRAVLRPA</sequence>
<dbReference type="InterPro" id="IPR006153">
    <property type="entry name" value="Cation/H_exchanger_TM"/>
</dbReference>
<feature type="transmembrane region" description="Helical" evidence="7">
    <location>
        <begin position="73"/>
        <end position="91"/>
    </location>
</feature>
<feature type="transmembrane region" description="Helical" evidence="7">
    <location>
        <begin position="208"/>
        <end position="231"/>
    </location>
</feature>
<feature type="transmembrane region" description="Helical" evidence="7">
    <location>
        <begin position="282"/>
        <end position="306"/>
    </location>
</feature>
<dbReference type="EMBL" id="PHRB01000016">
    <property type="protein sequence ID" value="PJO65024.1"/>
    <property type="molecule type" value="Genomic_DNA"/>
</dbReference>
<keyword evidence="2" id="KW-0813">Transport</keyword>
<keyword evidence="5" id="KW-0406">Ion transport</keyword>
<feature type="transmembrane region" description="Helical" evidence="7">
    <location>
        <begin position="355"/>
        <end position="376"/>
    </location>
</feature>
<evidence type="ECO:0000256" key="6">
    <source>
        <dbReference type="ARBA" id="ARBA00023136"/>
    </source>
</evidence>
<keyword evidence="6 7" id="KW-0472">Membrane</keyword>
<name>A0AAX0U947_BURPE</name>
<evidence type="ECO:0000256" key="7">
    <source>
        <dbReference type="SAM" id="Phobius"/>
    </source>
</evidence>
<evidence type="ECO:0000256" key="2">
    <source>
        <dbReference type="ARBA" id="ARBA00022448"/>
    </source>
</evidence>
<comment type="subcellular location">
    <subcellularLocation>
        <location evidence="1">Membrane</location>
        <topology evidence="1">Multi-pass membrane protein</topology>
    </subcellularLocation>
</comment>
<evidence type="ECO:0000256" key="4">
    <source>
        <dbReference type="ARBA" id="ARBA00022989"/>
    </source>
</evidence>
<dbReference type="InterPro" id="IPR038770">
    <property type="entry name" value="Na+/solute_symporter_sf"/>
</dbReference>
<feature type="transmembrane region" description="Helical" evidence="7">
    <location>
        <begin position="103"/>
        <end position="121"/>
    </location>
</feature>
<feature type="transmembrane region" description="Helical" evidence="7">
    <location>
        <begin position="173"/>
        <end position="196"/>
    </location>
</feature>
<evidence type="ECO:0000313" key="10">
    <source>
        <dbReference type="Proteomes" id="UP000231878"/>
    </source>
</evidence>
<protein>
    <submittedName>
        <fullName evidence="9">Sodium:proton antiporter</fullName>
    </submittedName>
</protein>